<sequence>MKDWQIHWEDAGAVLTGTRILHPFRHRFSQGMTYVVGNNGAGKSTLLKLLTGVVSPFEGDVHFTRRSSKGGREEIPAREVRRFLGYVPQVFTGYPQMRVEQYLRFVAIHHGLARCIISEVLESWFRHPTLAALRKKRMKGLSGGEQRKVGLVQALLHHPHILILDEPFVGLDIEERLFFQAHIQRIAHRGMVIMSTHQLEDISMEGTLCILEEGNLIHQGFTKVKGTWLEDFFAASVK</sequence>
<dbReference type="InterPro" id="IPR051782">
    <property type="entry name" value="ABC_Transporter_VariousFunc"/>
</dbReference>
<gene>
    <name evidence="5" type="ORF">SAMN05444972_101127</name>
</gene>
<dbReference type="PANTHER" id="PTHR42939:SF1">
    <property type="entry name" value="ABC TRANSPORTER ATP-BINDING PROTEIN ALBC-RELATED"/>
    <property type="match status" value="1"/>
</dbReference>
<keyword evidence="1" id="KW-0813">Transport</keyword>
<dbReference type="PROSITE" id="PS00211">
    <property type="entry name" value="ABC_TRANSPORTER_1"/>
    <property type="match status" value="1"/>
</dbReference>
<dbReference type="InterPro" id="IPR027417">
    <property type="entry name" value="P-loop_NTPase"/>
</dbReference>
<keyword evidence="2" id="KW-0547">Nucleotide-binding</keyword>
<keyword evidence="3 5" id="KW-0067">ATP-binding</keyword>
<dbReference type="GO" id="GO:0005524">
    <property type="term" value="F:ATP binding"/>
    <property type="evidence" value="ECO:0007669"/>
    <property type="project" value="UniProtKB-KW"/>
</dbReference>
<dbReference type="Pfam" id="PF00005">
    <property type="entry name" value="ABC_tran"/>
    <property type="match status" value="1"/>
</dbReference>
<organism evidence="5 6">
    <name type="scientific">Marininema halotolerans</name>
    <dbReference type="NCBI Taxonomy" id="1155944"/>
    <lineage>
        <taxon>Bacteria</taxon>
        <taxon>Bacillati</taxon>
        <taxon>Bacillota</taxon>
        <taxon>Bacilli</taxon>
        <taxon>Bacillales</taxon>
        <taxon>Thermoactinomycetaceae</taxon>
        <taxon>Marininema</taxon>
    </lineage>
</organism>
<feature type="domain" description="ABC transporter" evidence="4">
    <location>
        <begin position="6"/>
        <end position="238"/>
    </location>
</feature>
<protein>
    <submittedName>
        <fullName evidence="5">ABC-2 type transport system ATP-binding protein</fullName>
    </submittedName>
</protein>
<keyword evidence="6" id="KW-1185">Reference proteome</keyword>
<dbReference type="Proteomes" id="UP000198660">
    <property type="component" value="Unassembled WGS sequence"/>
</dbReference>
<name>A0A1I6NU09_9BACL</name>
<dbReference type="GO" id="GO:0016887">
    <property type="term" value="F:ATP hydrolysis activity"/>
    <property type="evidence" value="ECO:0007669"/>
    <property type="project" value="InterPro"/>
</dbReference>
<evidence type="ECO:0000256" key="1">
    <source>
        <dbReference type="ARBA" id="ARBA00022448"/>
    </source>
</evidence>
<dbReference type="AlphaFoldDB" id="A0A1I6NU09"/>
<dbReference type="InterPro" id="IPR003439">
    <property type="entry name" value="ABC_transporter-like_ATP-bd"/>
</dbReference>
<evidence type="ECO:0000259" key="4">
    <source>
        <dbReference type="PROSITE" id="PS50893"/>
    </source>
</evidence>
<dbReference type="RefSeq" id="WP_091832316.1">
    <property type="nucleotide sequence ID" value="NZ_FPAA01000001.1"/>
</dbReference>
<dbReference type="SMART" id="SM00382">
    <property type="entry name" value="AAA"/>
    <property type="match status" value="1"/>
</dbReference>
<proteinExistence type="predicted"/>
<dbReference type="OrthoDB" id="2863119at2"/>
<dbReference type="Gene3D" id="3.40.50.300">
    <property type="entry name" value="P-loop containing nucleotide triphosphate hydrolases"/>
    <property type="match status" value="1"/>
</dbReference>
<dbReference type="SUPFAM" id="SSF52540">
    <property type="entry name" value="P-loop containing nucleoside triphosphate hydrolases"/>
    <property type="match status" value="1"/>
</dbReference>
<dbReference type="InterPro" id="IPR003593">
    <property type="entry name" value="AAA+_ATPase"/>
</dbReference>
<accession>A0A1I6NU09</accession>
<evidence type="ECO:0000256" key="2">
    <source>
        <dbReference type="ARBA" id="ARBA00022741"/>
    </source>
</evidence>
<dbReference type="PANTHER" id="PTHR42939">
    <property type="entry name" value="ABC TRANSPORTER ATP-BINDING PROTEIN ALBC-RELATED"/>
    <property type="match status" value="1"/>
</dbReference>
<dbReference type="PROSITE" id="PS50893">
    <property type="entry name" value="ABC_TRANSPORTER_2"/>
    <property type="match status" value="1"/>
</dbReference>
<reference evidence="6" key="1">
    <citation type="submission" date="2016-10" db="EMBL/GenBank/DDBJ databases">
        <authorList>
            <person name="Varghese N."/>
            <person name="Submissions S."/>
        </authorList>
    </citation>
    <scope>NUCLEOTIDE SEQUENCE [LARGE SCALE GENOMIC DNA]</scope>
    <source>
        <strain evidence="6">DSM 45789</strain>
    </source>
</reference>
<dbReference type="EMBL" id="FPAA01000001">
    <property type="protein sequence ID" value="SFS31365.1"/>
    <property type="molecule type" value="Genomic_DNA"/>
</dbReference>
<dbReference type="InterPro" id="IPR017871">
    <property type="entry name" value="ABC_transporter-like_CS"/>
</dbReference>
<evidence type="ECO:0000313" key="5">
    <source>
        <dbReference type="EMBL" id="SFS31365.1"/>
    </source>
</evidence>
<evidence type="ECO:0000313" key="6">
    <source>
        <dbReference type="Proteomes" id="UP000198660"/>
    </source>
</evidence>
<evidence type="ECO:0000256" key="3">
    <source>
        <dbReference type="ARBA" id="ARBA00022840"/>
    </source>
</evidence>